<dbReference type="PROSITE" id="PS50994">
    <property type="entry name" value="INTEGRASE"/>
    <property type="match status" value="1"/>
</dbReference>
<reference evidence="2" key="1">
    <citation type="submission" date="2023-08" db="EMBL/GenBank/DDBJ databases">
        <title>A de novo genome assembly of Solanum verrucosum Schlechtendal, a Mexican diploid species geographically isolated from the other diploid A-genome species in potato relatives.</title>
        <authorList>
            <person name="Hosaka K."/>
        </authorList>
    </citation>
    <scope>NUCLEOTIDE SEQUENCE</scope>
    <source>
        <tissue evidence="2">Young leaves</tissue>
    </source>
</reference>
<evidence type="ECO:0000259" key="1">
    <source>
        <dbReference type="PROSITE" id="PS50994"/>
    </source>
</evidence>
<feature type="domain" description="Integrase catalytic" evidence="1">
    <location>
        <begin position="44"/>
        <end position="187"/>
    </location>
</feature>
<dbReference type="GO" id="GO:0015074">
    <property type="term" value="P:DNA integration"/>
    <property type="evidence" value="ECO:0007669"/>
    <property type="project" value="InterPro"/>
</dbReference>
<dbReference type="InterPro" id="IPR041588">
    <property type="entry name" value="Integrase_H2C2"/>
</dbReference>
<dbReference type="InterPro" id="IPR012337">
    <property type="entry name" value="RNaseH-like_sf"/>
</dbReference>
<accession>A0AAF1A3E9</accession>
<dbReference type="Proteomes" id="UP001234989">
    <property type="component" value="Chromosome 12"/>
</dbReference>
<name>A0AAF1A3E9_SOLVR</name>
<gene>
    <name evidence="2" type="ORF">MTR67_052640</name>
</gene>
<evidence type="ECO:0000313" key="2">
    <source>
        <dbReference type="EMBL" id="WMV59255.1"/>
    </source>
</evidence>
<dbReference type="InterPro" id="IPR036397">
    <property type="entry name" value="RNaseH_sf"/>
</dbReference>
<dbReference type="InterPro" id="IPR001584">
    <property type="entry name" value="Integrase_cat-core"/>
</dbReference>
<dbReference type="EMBL" id="CP133623">
    <property type="protein sequence ID" value="WMV59255.1"/>
    <property type="molecule type" value="Genomic_DNA"/>
</dbReference>
<dbReference type="PANTHER" id="PTHR35046">
    <property type="entry name" value="ZINC KNUCKLE (CCHC-TYPE) FAMILY PROTEIN"/>
    <property type="match status" value="1"/>
</dbReference>
<dbReference type="Pfam" id="PF17921">
    <property type="entry name" value="Integrase_H2C2"/>
    <property type="match status" value="1"/>
</dbReference>
<dbReference type="PANTHER" id="PTHR35046:SF26">
    <property type="entry name" value="RNA-DIRECTED DNA POLYMERASE"/>
    <property type="match status" value="1"/>
</dbReference>
<sequence>MYRDLKQIYWWPSMKKDIAEFVAKCQNCQEIKYEHQRLGRLLQRMPIPEWKWEMIAMDFVVGLPKTLGKFDSIWLVVDRLTKSAHFISVKIDYNAEQLAKVYVKEIVRLHGVPLSIIINSGTQFTSKFWRKLHDELGTQLTFSTTFHPQTDEQSYRTIQVLEDMLRARVIDFGGNWDKFIPLCEGML</sequence>
<evidence type="ECO:0000313" key="3">
    <source>
        <dbReference type="Proteomes" id="UP001234989"/>
    </source>
</evidence>
<dbReference type="SUPFAM" id="SSF53098">
    <property type="entry name" value="Ribonuclease H-like"/>
    <property type="match status" value="1"/>
</dbReference>
<proteinExistence type="predicted"/>
<dbReference type="Gene3D" id="3.30.420.10">
    <property type="entry name" value="Ribonuclease H-like superfamily/Ribonuclease H"/>
    <property type="match status" value="1"/>
</dbReference>
<dbReference type="AlphaFoldDB" id="A0AAF1A3E9"/>
<protein>
    <recommendedName>
        <fullName evidence="1">Integrase catalytic domain-containing protein</fullName>
    </recommendedName>
</protein>
<dbReference type="Gene3D" id="1.10.340.70">
    <property type="match status" value="1"/>
</dbReference>
<organism evidence="2 3">
    <name type="scientific">Solanum verrucosum</name>
    <dbReference type="NCBI Taxonomy" id="315347"/>
    <lineage>
        <taxon>Eukaryota</taxon>
        <taxon>Viridiplantae</taxon>
        <taxon>Streptophyta</taxon>
        <taxon>Embryophyta</taxon>
        <taxon>Tracheophyta</taxon>
        <taxon>Spermatophyta</taxon>
        <taxon>Magnoliopsida</taxon>
        <taxon>eudicotyledons</taxon>
        <taxon>Gunneridae</taxon>
        <taxon>Pentapetalae</taxon>
        <taxon>asterids</taxon>
        <taxon>lamiids</taxon>
        <taxon>Solanales</taxon>
        <taxon>Solanaceae</taxon>
        <taxon>Solanoideae</taxon>
        <taxon>Solaneae</taxon>
        <taxon>Solanum</taxon>
    </lineage>
</organism>
<dbReference type="GO" id="GO:0003676">
    <property type="term" value="F:nucleic acid binding"/>
    <property type="evidence" value="ECO:0007669"/>
    <property type="project" value="InterPro"/>
</dbReference>
<keyword evidence="3" id="KW-1185">Reference proteome</keyword>